<name>A0A0P0W4C7_ORYSJ</name>
<organism evidence="2 3">
    <name type="scientific">Oryza sativa subsp. japonica</name>
    <name type="common">Rice</name>
    <dbReference type="NCBI Taxonomy" id="39947"/>
    <lineage>
        <taxon>Eukaryota</taxon>
        <taxon>Viridiplantae</taxon>
        <taxon>Streptophyta</taxon>
        <taxon>Embryophyta</taxon>
        <taxon>Tracheophyta</taxon>
        <taxon>Spermatophyta</taxon>
        <taxon>Magnoliopsida</taxon>
        <taxon>Liliopsida</taxon>
        <taxon>Poales</taxon>
        <taxon>Poaceae</taxon>
        <taxon>BOP clade</taxon>
        <taxon>Oryzoideae</taxon>
        <taxon>Oryzeae</taxon>
        <taxon>Oryzinae</taxon>
        <taxon>Oryza</taxon>
        <taxon>Oryza sativa</taxon>
    </lineage>
</organism>
<dbReference type="InParanoid" id="A0A0P0W4C7"/>
<feature type="non-terminal residue" evidence="2">
    <location>
        <position position="1"/>
    </location>
</feature>
<feature type="region of interest" description="Disordered" evidence="1">
    <location>
        <begin position="1"/>
        <end position="32"/>
    </location>
</feature>
<accession>A0A0P0W4C7</accession>
<gene>
    <name evidence="2" type="ordered locus">Os03g0789600</name>
    <name evidence="2" type="ORF">OSNPB_030789600</name>
</gene>
<sequence>LYTLTCGAHVGPMLTQPPHRTKPGSKPPKDLK</sequence>
<evidence type="ECO:0000256" key="1">
    <source>
        <dbReference type="SAM" id="MobiDB-lite"/>
    </source>
</evidence>
<dbReference type="EMBL" id="AP014959">
    <property type="protein sequence ID" value="BAS86765.1"/>
    <property type="molecule type" value="Genomic_DNA"/>
</dbReference>
<dbReference type="AlphaFoldDB" id="A0A0P0W4C7"/>
<evidence type="ECO:0000313" key="3">
    <source>
        <dbReference type="Proteomes" id="UP000059680"/>
    </source>
</evidence>
<reference evidence="3" key="1">
    <citation type="journal article" date="2005" name="Nature">
        <title>The map-based sequence of the rice genome.</title>
        <authorList>
            <consortium name="International rice genome sequencing project (IRGSP)"/>
            <person name="Matsumoto T."/>
            <person name="Wu J."/>
            <person name="Kanamori H."/>
            <person name="Katayose Y."/>
            <person name="Fujisawa M."/>
            <person name="Namiki N."/>
            <person name="Mizuno H."/>
            <person name="Yamamoto K."/>
            <person name="Antonio B.A."/>
            <person name="Baba T."/>
            <person name="Sakata K."/>
            <person name="Nagamura Y."/>
            <person name="Aoki H."/>
            <person name="Arikawa K."/>
            <person name="Arita K."/>
            <person name="Bito T."/>
            <person name="Chiden Y."/>
            <person name="Fujitsuka N."/>
            <person name="Fukunaka R."/>
            <person name="Hamada M."/>
            <person name="Harada C."/>
            <person name="Hayashi A."/>
            <person name="Hijishita S."/>
            <person name="Honda M."/>
            <person name="Hosokawa S."/>
            <person name="Ichikawa Y."/>
            <person name="Idonuma A."/>
            <person name="Iijima M."/>
            <person name="Ikeda M."/>
            <person name="Ikeno M."/>
            <person name="Ito K."/>
            <person name="Ito S."/>
            <person name="Ito T."/>
            <person name="Ito Y."/>
            <person name="Ito Y."/>
            <person name="Iwabuchi A."/>
            <person name="Kamiya K."/>
            <person name="Karasawa W."/>
            <person name="Kurita K."/>
            <person name="Katagiri S."/>
            <person name="Kikuta A."/>
            <person name="Kobayashi H."/>
            <person name="Kobayashi N."/>
            <person name="Machita K."/>
            <person name="Maehara T."/>
            <person name="Masukawa M."/>
            <person name="Mizubayashi T."/>
            <person name="Mukai Y."/>
            <person name="Nagasaki H."/>
            <person name="Nagata Y."/>
            <person name="Naito S."/>
            <person name="Nakashima M."/>
            <person name="Nakama Y."/>
            <person name="Nakamichi Y."/>
            <person name="Nakamura M."/>
            <person name="Meguro A."/>
            <person name="Negishi M."/>
            <person name="Ohta I."/>
            <person name="Ohta T."/>
            <person name="Okamoto M."/>
            <person name="Ono N."/>
            <person name="Saji S."/>
            <person name="Sakaguchi M."/>
            <person name="Sakai K."/>
            <person name="Shibata M."/>
            <person name="Shimokawa T."/>
            <person name="Song J."/>
            <person name="Takazaki Y."/>
            <person name="Terasawa K."/>
            <person name="Tsugane M."/>
            <person name="Tsuji K."/>
            <person name="Ueda S."/>
            <person name="Waki K."/>
            <person name="Yamagata H."/>
            <person name="Yamamoto M."/>
            <person name="Yamamoto S."/>
            <person name="Yamane H."/>
            <person name="Yoshiki S."/>
            <person name="Yoshihara R."/>
            <person name="Yukawa K."/>
            <person name="Zhong H."/>
            <person name="Yano M."/>
            <person name="Yuan Q."/>
            <person name="Ouyang S."/>
            <person name="Liu J."/>
            <person name="Jones K.M."/>
            <person name="Gansberger K."/>
            <person name="Moffat K."/>
            <person name="Hill J."/>
            <person name="Bera J."/>
            <person name="Fadrosh D."/>
            <person name="Jin S."/>
            <person name="Johri S."/>
            <person name="Kim M."/>
            <person name="Overton L."/>
            <person name="Reardon M."/>
            <person name="Tsitrin T."/>
            <person name="Vuong H."/>
            <person name="Weaver B."/>
            <person name="Ciecko A."/>
            <person name="Tallon L."/>
            <person name="Jackson J."/>
            <person name="Pai G."/>
            <person name="Aken S.V."/>
            <person name="Utterback T."/>
            <person name="Reidmuller S."/>
            <person name="Feldblyum T."/>
            <person name="Hsiao J."/>
            <person name="Zismann V."/>
            <person name="Iobst S."/>
            <person name="de Vazeille A.R."/>
            <person name="Buell C.R."/>
            <person name="Ying K."/>
            <person name="Li Y."/>
            <person name="Lu T."/>
            <person name="Huang Y."/>
            <person name="Zhao Q."/>
            <person name="Feng Q."/>
            <person name="Zhang L."/>
            <person name="Zhu J."/>
            <person name="Weng Q."/>
            <person name="Mu J."/>
            <person name="Lu Y."/>
            <person name="Fan D."/>
            <person name="Liu Y."/>
            <person name="Guan J."/>
            <person name="Zhang Y."/>
            <person name="Yu S."/>
            <person name="Liu X."/>
            <person name="Zhang Y."/>
            <person name="Hong G."/>
            <person name="Han B."/>
            <person name="Choisne N."/>
            <person name="Demange N."/>
            <person name="Orjeda G."/>
            <person name="Samain S."/>
            <person name="Cattolico L."/>
            <person name="Pelletier E."/>
            <person name="Couloux A."/>
            <person name="Segurens B."/>
            <person name="Wincker P."/>
            <person name="D'Hont A."/>
            <person name="Scarpelli C."/>
            <person name="Weissenbach J."/>
            <person name="Salanoubat M."/>
            <person name="Quetier F."/>
            <person name="Yu Y."/>
            <person name="Kim H.R."/>
            <person name="Rambo T."/>
            <person name="Currie J."/>
            <person name="Collura K."/>
            <person name="Luo M."/>
            <person name="Yang T."/>
            <person name="Ammiraju J.S.S."/>
            <person name="Engler F."/>
            <person name="Soderlund C."/>
            <person name="Wing R.A."/>
            <person name="Palmer L.E."/>
            <person name="de la Bastide M."/>
            <person name="Spiegel L."/>
            <person name="Nascimento L."/>
            <person name="Zutavern T."/>
            <person name="O'Shaughnessy A."/>
            <person name="Dike S."/>
            <person name="Dedhia N."/>
            <person name="Preston R."/>
            <person name="Balija V."/>
            <person name="McCombie W.R."/>
            <person name="Chow T."/>
            <person name="Chen H."/>
            <person name="Chung M."/>
            <person name="Chen C."/>
            <person name="Shaw J."/>
            <person name="Wu H."/>
            <person name="Hsiao K."/>
            <person name="Chao Y."/>
            <person name="Chu M."/>
            <person name="Cheng C."/>
            <person name="Hour A."/>
            <person name="Lee P."/>
            <person name="Lin S."/>
            <person name="Lin Y."/>
            <person name="Liou J."/>
            <person name="Liu S."/>
            <person name="Hsing Y."/>
            <person name="Raghuvanshi S."/>
            <person name="Mohanty A."/>
            <person name="Bharti A.K."/>
            <person name="Gaur A."/>
            <person name="Gupta V."/>
            <person name="Kumar D."/>
            <person name="Ravi V."/>
            <person name="Vij S."/>
            <person name="Kapur A."/>
            <person name="Khurana P."/>
            <person name="Khurana P."/>
            <person name="Khurana J.P."/>
            <person name="Tyagi A.K."/>
            <person name="Gaikwad K."/>
            <person name="Singh A."/>
            <person name="Dalal V."/>
            <person name="Srivastava S."/>
            <person name="Dixit A."/>
            <person name="Pal A.K."/>
            <person name="Ghazi I.A."/>
            <person name="Yadav M."/>
            <person name="Pandit A."/>
            <person name="Bhargava A."/>
            <person name="Sureshbabu K."/>
            <person name="Batra K."/>
            <person name="Sharma T.R."/>
            <person name="Mohapatra T."/>
            <person name="Singh N.K."/>
            <person name="Messing J."/>
            <person name="Nelson A.B."/>
            <person name="Fuks G."/>
            <person name="Kavchok S."/>
            <person name="Keizer G."/>
            <person name="Linton E."/>
            <person name="Llaca V."/>
            <person name="Song R."/>
            <person name="Tanyolac B."/>
            <person name="Young S."/>
            <person name="Ho-Il K."/>
            <person name="Hahn J.H."/>
            <person name="Sangsakoo G."/>
            <person name="Vanavichit A."/>
            <person name="de Mattos Luiz.A.T."/>
            <person name="Zimmer P.D."/>
            <person name="Malone G."/>
            <person name="Dellagostin O."/>
            <person name="de Oliveira A.C."/>
            <person name="Bevan M."/>
            <person name="Bancroft I."/>
            <person name="Minx P."/>
            <person name="Cordum H."/>
            <person name="Wilson R."/>
            <person name="Cheng Z."/>
            <person name="Jin W."/>
            <person name="Jiang J."/>
            <person name="Leong S.A."/>
            <person name="Iwama H."/>
            <person name="Gojobori T."/>
            <person name="Itoh T."/>
            <person name="Niimura Y."/>
            <person name="Fujii Y."/>
            <person name="Habara T."/>
            <person name="Sakai H."/>
            <person name="Sato Y."/>
            <person name="Wilson G."/>
            <person name="Kumar K."/>
            <person name="McCouch S."/>
            <person name="Juretic N."/>
            <person name="Hoen D."/>
            <person name="Wright S."/>
            <person name="Bruskiewich R."/>
            <person name="Bureau T."/>
            <person name="Miyao A."/>
            <person name="Hirochika H."/>
            <person name="Nishikawa T."/>
            <person name="Kadowaki K."/>
            <person name="Sugiura M."/>
            <person name="Burr B."/>
            <person name="Sasaki T."/>
        </authorList>
    </citation>
    <scope>NUCLEOTIDE SEQUENCE [LARGE SCALE GENOMIC DNA]</scope>
    <source>
        <strain evidence="3">cv. Nipponbare</strain>
    </source>
</reference>
<dbReference type="PaxDb" id="39947-A0A0P0W4C7"/>
<protein>
    <submittedName>
        <fullName evidence="2">Os03g0789600 protein</fullName>
    </submittedName>
</protein>
<reference evidence="2 3" key="2">
    <citation type="journal article" date="2013" name="Plant Cell Physiol.">
        <title>Rice Annotation Project Database (RAP-DB): an integrative and interactive database for rice genomics.</title>
        <authorList>
            <person name="Sakai H."/>
            <person name="Lee S.S."/>
            <person name="Tanaka T."/>
            <person name="Numa H."/>
            <person name="Kim J."/>
            <person name="Kawahara Y."/>
            <person name="Wakimoto H."/>
            <person name="Yang C.C."/>
            <person name="Iwamoto M."/>
            <person name="Abe T."/>
            <person name="Yamada Y."/>
            <person name="Muto A."/>
            <person name="Inokuchi H."/>
            <person name="Ikemura T."/>
            <person name="Matsumoto T."/>
            <person name="Sasaki T."/>
            <person name="Itoh T."/>
        </authorList>
    </citation>
    <scope>NUCLEOTIDE SEQUENCE [LARGE SCALE GENOMIC DNA]</scope>
    <source>
        <strain evidence="3">cv. Nipponbare</strain>
    </source>
</reference>
<proteinExistence type="predicted"/>
<reference evidence="2 3" key="3">
    <citation type="journal article" date="2013" name="Rice">
        <title>Improvement of the Oryza sativa Nipponbare reference genome using next generation sequence and optical map data.</title>
        <authorList>
            <person name="Kawahara Y."/>
            <person name="de la Bastide M."/>
            <person name="Hamilton J.P."/>
            <person name="Kanamori H."/>
            <person name="McCombie W.R."/>
            <person name="Ouyang S."/>
            <person name="Schwartz D.C."/>
            <person name="Tanaka T."/>
            <person name="Wu J."/>
            <person name="Zhou S."/>
            <person name="Childs K.L."/>
            <person name="Davidson R.M."/>
            <person name="Lin H."/>
            <person name="Quesada-Ocampo L."/>
            <person name="Vaillancourt B."/>
            <person name="Sakai H."/>
            <person name="Lee S.S."/>
            <person name="Kim J."/>
            <person name="Numa H."/>
            <person name="Itoh T."/>
            <person name="Buell C.R."/>
            <person name="Matsumoto T."/>
        </authorList>
    </citation>
    <scope>NUCLEOTIDE SEQUENCE [LARGE SCALE GENOMIC DNA]</scope>
    <source>
        <strain evidence="3">cv. Nipponbare</strain>
    </source>
</reference>
<keyword evidence="3" id="KW-1185">Reference proteome</keyword>
<dbReference type="Proteomes" id="UP000059680">
    <property type="component" value="Chromosome 3"/>
</dbReference>
<evidence type="ECO:0000313" key="2">
    <source>
        <dbReference type="EMBL" id="BAS86765.1"/>
    </source>
</evidence>